<proteinExistence type="predicted"/>
<accession>A0ABQ7J6U7</accession>
<keyword evidence="1" id="KW-0238">DNA-binding</keyword>
<comment type="caution">
    <text evidence="4">The sequence shown here is derived from an EMBL/GenBank/DDBJ whole genome shotgun (WGS) entry which is preliminary data.</text>
</comment>
<evidence type="ECO:0000313" key="5">
    <source>
        <dbReference type="Proteomes" id="UP000823046"/>
    </source>
</evidence>
<keyword evidence="5" id="KW-1185">Reference proteome</keyword>
<evidence type="ECO:0000256" key="1">
    <source>
        <dbReference type="ARBA" id="ARBA00023125"/>
    </source>
</evidence>
<feature type="region of interest" description="Disordered" evidence="2">
    <location>
        <begin position="13"/>
        <end position="39"/>
    </location>
</feature>
<dbReference type="CDD" id="cd00093">
    <property type="entry name" value="HTH_XRE"/>
    <property type="match status" value="1"/>
</dbReference>
<evidence type="ECO:0000259" key="3">
    <source>
        <dbReference type="PROSITE" id="PS50943"/>
    </source>
</evidence>
<reference evidence="4 5" key="1">
    <citation type="journal article" date="2020" name="bioRxiv">
        <title>Metabolic contributions of an alphaproteobacterial endosymbiont in the apicomplexan Cardiosporidium cionae.</title>
        <authorList>
            <person name="Hunter E.S."/>
            <person name="Paight C.J."/>
            <person name="Lane C.E."/>
        </authorList>
    </citation>
    <scope>NUCLEOTIDE SEQUENCE [LARGE SCALE GENOMIC DNA]</scope>
    <source>
        <strain evidence="4">ESH_2018</strain>
    </source>
</reference>
<dbReference type="PROSITE" id="PS50943">
    <property type="entry name" value="HTH_CROC1"/>
    <property type="match status" value="1"/>
</dbReference>
<dbReference type="Pfam" id="PF01381">
    <property type="entry name" value="HTH_3"/>
    <property type="match status" value="1"/>
</dbReference>
<protein>
    <submittedName>
        <fullName evidence="4">Multiprotein bridging factor type 1 family transcriptional co-activator</fullName>
    </submittedName>
</protein>
<dbReference type="PANTHER" id="PTHR10245">
    <property type="entry name" value="ENDOTHELIAL DIFFERENTIATION-RELATED FACTOR 1 MULTIPROTEIN BRIDGING FACTOR 1"/>
    <property type="match status" value="1"/>
</dbReference>
<feature type="domain" description="HTH cro/C1-type" evidence="3">
    <location>
        <begin position="82"/>
        <end position="136"/>
    </location>
</feature>
<evidence type="ECO:0000313" key="4">
    <source>
        <dbReference type="EMBL" id="KAF8819718.1"/>
    </source>
</evidence>
<gene>
    <name evidence="4" type="ORF">IE077_004074</name>
</gene>
<dbReference type="PANTHER" id="PTHR10245:SF15">
    <property type="entry name" value="ENDOTHELIAL DIFFERENTIATION-RELATED FACTOR 1"/>
    <property type="match status" value="1"/>
</dbReference>
<dbReference type="SMART" id="SM00530">
    <property type="entry name" value="HTH_XRE"/>
    <property type="match status" value="1"/>
</dbReference>
<dbReference type="Gene3D" id="1.10.260.40">
    <property type="entry name" value="lambda repressor-like DNA-binding domains"/>
    <property type="match status" value="1"/>
</dbReference>
<sequence>MSQDWKVVTWAKKAQASQNAHKSKSKAMPLGSKDNSSEVTKKFLSGQNRATKHHIVQNAAAVDEDTGDYRIERVSHDFSKSLQQARMNKKLTQAQLAQLVNEKVSAINEYENGKAIPNPVVIQKLGKALGARLPSAKKKEI</sequence>
<dbReference type="EMBL" id="JADAQX010000627">
    <property type="protein sequence ID" value="KAF8819718.1"/>
    <property type="molecule type" value="Genomic_DNA"/>
</dbReference>
<dbReference type="Proteomes" id="UP000823046">
    <property type="component" value="Unassembled WGS sequence"/>
</dbReference>
<dbReference type="InterPro" id="IPR001387">
    <property type="entry name" value="Cro/C1-type_HTH"/>
</dbReference>
<dbReference type="InterPro" id="IPR010982">
    <property type="entry name" value="Lambda_DNA-bd_dom_sf"/>
</dbReference>
<evidence type="ECO:0000256" key="2">
    <source>
        <dbReference type="SAM" id="MobiDB-lite"/>
    </source>
</evidence>
<organism evidence="4 5">
    <name type="scientific">Cardiosporidium cionae</name>
    <dbReference type="NCBI Taxonomy" id="476202"/>
    <lineage>
        <taxon>Eukaryota</taxon>
        <taxon>Sar</taxon>
        <taxon>Alveolata</taxon>
        <taxon>Apicomplexa</taxon>
        <taxon>Aconoidasida</taxon>
        <taxon>Nephromycida</taxon>
        <taxon>Cardiosporidium</taxon>
    </lineage>
</organism>
<dbReference type="SUPFAM" id="SSF47413">
    <property type="entry name" value="lambda repressor-like DNA-binding domains"/>
    <property type="match status" value="1"/>
</dbReference>
<name>A0ABQ7J6U7_9APIC</name>